<dbReference type="PANTHER" id="PTHR32332">
    <property type="entry name" value="2-NITROPROPANE DIOXYGENASE"/>
    <property type="match status" value="1"/>
</dbReference>
<dbReference type="AlphaFoldDB" id="A0A918A4M4"/>
<dbReference type="Gene3D" id="3.20.20.70">
    <property type="entry name" value="Aldolase class I"/>
    <property type="match status" value="1"/>
</dbReference>
<gene>
    <name evidence="1" type="ORF">GCM10012278_27550</name>
</gene>
<sequence length="473" mass="49680">MNRVSEPILIQGGMGVGVSGWRLARAVARTGQLGVVSGTALDVTLARRLQEGDPGGHLRQALARFPVAAIADRVLGRYFIPGGVEPGTPYRPVPRLGLRPSRARDELTVVANFAEVFLAKQGHDGPVGVNYLEKIQMATPAAVYGALLAGVDYVLMGAGIPAEIPHLLDELAAHRPGQVTIAVAGAGDAVHTVGLDPRALLGRSMPPLARPRLLAIVSSHVLAAYLARSANTRPDGFVLEGPIAGGHSAPPRGRMRLDPDGEPVYGPRDEVDTGKVAALELPFWLAGGYGAPGGPARALAAGANGVQVGSAFALCRESGLDGELRQRLLRRAADGTLEVRNDPLASPTGFPFKVAGLPGTLSDTLVYDERPRLCDLGYLRTPYIKQEGGVGYRCPAEPVDIYVRKGRPAEEADGRRCLCNALVAAIGLGQHRADGYHEPALLTLGQDTGFLAGLPADHSAADVVRHILKDVAR</sequence>
<protein>
    <submittedName>
        <fullName evidence="1">2-nitropropane dioxygenase</fullName>
    </submittedName>
</protein>
<keyword evidence="1" id="KW-0560">Oxidoreductase</keyword>
<dbReference type="SUPFAM" id="SSF51412">
    <property type="entry name" value="Inosine monophosphate dehydrogenase (IMPDH)"/>
    <property type="match status" value="1"/>
</dbReference>
<reference evidence="1" key="1">
    <citation type="journal article" date="2014" name="Int. J. Syst. Evol. Microbiol.">
        <title>Complete genome sequence of Corynebacterium casei LMG S-19264T (=DSM 44701T), isolated from a smear-ripened cheese.</title>
        <authorList>
            <consortium name="US DOE Joint Genome Institute (JGI-PGF)"/>
            <person name="Walter F."/>
            <person name="Albersmeier A."/>
            <person name="Kalinowski J."/>
            <person name="Ruckert C."/>
        </authorList>
    </citation>
    <scope>NUCLEOTIDE SEQUENCE</scope>
    <source>
        <strain evidence="1">CGMCC 4.7430</strain>
    </source>
</reference>
<dbReference type="Proteomes" id="UP000660745">
    <property type="component" value="Unassembled WGS sequence"/>
</dbReference>
<dbReference type="EMBL" id="BMNK01000004">
    <property type="protein sequence ID" value="GGP05982.1"/>
    <property type="molecule type" value="Genomic_DNA"/>
</dbReference>
<evidence type="ECO:0000313" key="2">
    <source>
        <dbReference type="Proteomes" id="UP000660745"/>
    </source>
</evidence>
<dbReference type="Pfam" id="PF03060">
    <property type="entry name" value="NMO"/>
    <property type="match status" value="1"/>
</dbReference>
<comment type="caution">
    <text evidence="1">The sequence shown here is derived from an EMBL/GenBank/DDBJ whole genome shotgun (WGS) entry which is preliminary data.</text>
</comment>
<organism evidence="1 2">
    <name type="scientific">Nonomuraea glycinis</name>
    <dbReference type="NCBI Taxonomy" id="2047744"/>
    <lineage>
        <taxon>Bacteria</taxon>
        <taxon>Bacillati</taxon>
        <taxon>Actinomycetota</taxon>
        <taxon>Actinomycetes</taxon>
        <taxon>Streptosporangiales</taxon>
        <taxon>Streptosporangiaceae</taxon>
        <taxon>Nonomuraea</taxon>
    </lineage>
</organism>
<keyword evidence="1" id="KW-0223">Dioxygenase</keyword>
<dbReference type="PANTHER" id="PTHR32332:SF33">
    <property type="entry name" value="NITRONATE MONOOXYGENASE DOMAIN-CONTAINING PROTEIN"/>
    <property type="match status" value="1"/>
</dbReference>
<reference evidence="1" key="2">
    <citation type="submission" date="2020-09" db="EMBL/GenBank/DDBJ databases">
        <authorList>
            <person name="Sun Q."/>
            <person name="Zhou Y."/>
        </authorList>
    </citation>
    <scope>NUCLEOTIDE SEQUENCE</scope>
    <source>
        <strain evidence="1">CGMCC 4.7430</strain>
    </source>
</reference>
<name>A0A918A4M4_9ACTN</name>
<accession>A0A918A4M4</accession>
<dbReference type="GO" id="GO:0051213">
    <property type="term" value="F:dioxygenase activity"/>
    <property type="evidence" value="ECO:0007669"/>
    <property type="project" value="UniProtKB-KW"/>
</dbReference>
<dbReference type="InterPro" id="IPR013785">
    <property type="entry name" value="Aldolase_TIM"/>
</dbReference>
<evidence type="ECO:0000313" key="1">
    <source>
        <dbReference type="EMBL" id="GGP05982.1"/>
    </source>
</evidence>
<proteinExistence type="predicted"/>
<keyword evidence="2" id="KW-1185">Reference proteome</keyword>